<dbReference type="InterPro" id="IPR011576">
    <property type="entry name" value="Pyridox_Oxase_N"/>
</dbReference>
<dbReference type="Gene3D" id="2.30.110.10">
    <property type="entry name" value="Electron Transport, Fmn-binding Protein, Chain A"/>
    <property type="match status" value="1"/>
</dbReference>
<proteinExistence type="predicted"/>
<protein>
    <submittedName>
        <fullName evidence="2">Pyridoxamine 5'-phosphate oxidase family protein</fullName>
    </submittedName>
</protein>
<sequence length="140" mass="16016">MEKLNEKTERILTERFGKDTLIALATSEDNVPYVRNVNAFYSDGAFYVITHAQSNKMRHIEKNPLVAVSGEWFTAHGKAYSLGYYGKEENVSIAAKLKQAFSEWIENGHMDFDDENTCIFCIRLTEGILFSEGVRYEIAF</sequence>
<dbReference type="InterPro" id="IPR012349">
    <property type="entry name" value="Split_barrel_FMN-bd"/>
</dbReference>
<dbReference type="EMBL" id="DXBR01000093">
    <property type="protein sequence ID" value="HIZ40284.1"/>
    <property type="molecule type" value="Genomic_DNA"/>
</dbReference>
<accession>A0A9D2J979</accession>
<dbReference type="Proteomes" id="UP000824049">
    <property type="component" value="Unassembled WGS sequence"/>
</dbReference>
<gene>
    <name evidence="2" type="ORF">H9968_10285</name>
</gene>
<organism evidence="2 3">
    <name type="scientific">Candidatus Anaerobutyricum stercoris</name>
    <dbReference type="NCBI Taxonomy" id="2838457"/>
    <lineage>
        <taxon>Bacteria</taxon>
        <taxon>Bacillati</taxon>
        <taxon>Bacillota</taxon>
        <taxon>Clostridia</taxon>
        <taxon>Lachnospirales</taxon>
        <taxon>Lachnospiraceae</taxon>
        <taxon>Anaerobutyricum</taxon>
    </lineage>
</organism>
<feature type="domain" description="Pyridoxamine 5'-phosphate oxidase N-terminal" evidence="1">
    <location>
        <begin position="18"/>
        <end position="105"/>
    </location>
</feature>
<dbReference type="AlphaFoldDB" id="A0A9D2J979"/>
<reference evidence="2" key="2">
    <citation type="submission" date="2021-04" db="EMBL/GenBank/DDBJ databases">
        <authorList>
            <person name="Gilroy R."/>
        </authorList>
    </citation>
    <scope>NUCLEOTIDE SEQUENCE</scope>
    <source>
        <strain evidence="2">CHK179-28034</strain>
    </source>
</reference>
<comment type="caution">
    <text evidence="2">The sequence shown here is derived from an EMBL/GenBank/DDBJ whole genome shotgun (WGS) entry which is preliminary data.</text>
</comment>
<evidence type="ECO:0000313" key="2">
    <source>
        <dbReference type="EMBL" id="HIZ40284.1"/>
    </source>
</evidence>
<dbReference type="Pfam" id="PF01243">
    <property type="entry name" value="PNPOx_N"/>
    <property type="match status" value="1"/>
</dbReference>
<dbReference type="SUPFAM" id="SSF50475">
    <property type="entry name" value="FMN-binding split barrel"/>
    <property type="match status" value="1"/>
</dbReference>
<name>A0A9D2J979_9FIRM</name>
<evidence type="ECO:0000313" key="3">
    <source>
        <dbReference type="Proteomes" id="UP000824049"/>
    </source>
</evidence>
<reference evidence="2" key="1">
    <citation type="journal article" date="2021" name="PeerJ">
        <title>Extensive microbial diversity within the chicken gut microbiome revealed by metagenomics and culture.</title>
        <authorList>
            <person name="Gilroy R."/>
            <person name="Ravi A."/>
            <person name="Getino M."/>
            <person name="Pursley I."/>
            <person name="Horton D.L."/>
            <person name="Alikhan N.F."/>
            <person name="Baker D."/>
            <person name="Gharbi K."/>
            <person name="Hall N."/>
            <person name="Watson M."/>
            <person name="Adriaenssens E.M."/>
            <person name="Foster-Nyarko E."/>
            <person name="Jarju S."/>
            <person name="Secka A."/>
            <person name="Antonio M."/>
            <person name="Oren A."/>
            <person name="Chaudhuri R.R."/>
            <person name="La Ragione R."/>
            <person name="Hildebrand F."/>
            <person name="Pallen M.J."/>
        </authorList>
    </citation>
    <scope>NUCLEOTIDE SEQUENCE</scope>
    <source>
        <strain evidence="2">CHK179-28034</strain>
    </source>
</reference>
<evidence type="ECO:0000259" key="1">
    <source>
        <dbReference type="Pfam" id="PF01243"/>
    </source>
</evidence>